<dbReference type="Proteomes" id="UP001152562">
    <property type="component" value="Unassembled WGS sequence"/>
</dbReference>
<sequence>MASRRVLLLHKSEWEKINRKEQTNLIHTKEYIKSLNEQSQKWIKSWSNTVQGRVCLIEKQKQIQQAKNIAFITEYLPKTNMNKVNHRKSIKQARELIFEDSCYGRQLLSALLESKTIEERNAQIEFKKKMKEDAMHQQQVVPLCNSIESAEEMEQKERKIKLKQREDYLQTVEINKVMGYNFLYYYKENIKNNIKNDLEEREMIKAKRKQEEMESLKAIEDIREQQERINYKIKAINNKIMKERNINRTASVYNQLKLLKEEQQSRYDSFIETGLRHSLEAYSEPKSKPKLIENKGTTSVRCGLVKKHDKCDRQCILSKSCKDRRSTKNDMPRIDPKLLVQNKLVEEYKKRQKQPSDWSGLNTAHAQFATQVTTLFKECQYKHTARKVVDVFLIHY</sequence>
<comment type="caution">
    <text evidence="2">The sequence shown here is derived from an EMBL/GenBank/DDBJ whole genome shotgun (WGS) entry which is preliminary data.</text>
</comment>
<evidence type="ECO:0000256" key="1">
    <source>
        <dbReference type="SAM" id="Coils"/>
    </source>
</evidence>
<dbReference type="EMBL" id="CALOZG010000042">
    <property type="protein sequence ID" value="CAH4035437.1"/>
    <property type="molecule type" value="Genomic_DNA"/>
</dbReference>
<protein>
    <submittedName>
        <fullName evidence="2">Uncharacterized protein</fullName>
    </submittedName>
</protein>
<name>A0A9P0TPU0_PIEBR</name>
<accession>A0A9P0TPU0</accession>
<keyword evidence="1" id="KW-0175">Coiled coil</keyword>
<organism evidence="2 3">
    <name type="scientific">Pieris brassicae</name>
    <name type="common">White butterfly</name>
    <name type="synonym">Large white butterfly</name>
    <dbReference type="NCBI Taxonomy" id="7116"/>
    <lineage>
        <taxon>Eukaryota</taxon>
        <taxon>Metazoa</taxon>
        <taxon>Ecdysozoa</taxon>
        <taxon>Arthropoda</taxon>
        <taxon>Hexapoda</taxon>
        <taxon>Insecta</taxon>
        <taxon>Pterygota</taxon>
        <taxon>Neoptera</taxon>
        <taxon>Endopterygota</taxon>
        <taxon>Lepidoptera</taxon>
        <taxon>Glossata</taxon>
        <taxon>Ditrysia</taxon>
        <taxon>Papilionoidea</taxon>
        <taxon>Pieridae</taxon>
        <taxon>Pierinae</taxon>
        <taxon>Pieris</taxon>
    </lineage>
</organism>
<gene>
    <name evidence="2" type="ORF">PIBRA_LOCUS11504</name>
</gene>
<reference evidence="2" key="1">
    <citation type="submission" date="2022-05" db="EMBL/GenBank/DDBJ databases">
        <authorList>
            <person name="Okamura Y."/>
        </authorList>
    </citation>
    <scope>NUCLEOTIDE SEQUENCE</scope>
</reference>
<dbReference type="AlphaFoldDB" id="A0A9P0TPU0"/>
<keyword evidence="3" id="KW-1185">Reference proteome</keyword>
<evidence type="ECO:0000313" key="3">
    <source>
        <dbReference type="Proteomes" id="UP001152562"/>
    </source>
</evidence>
<feature type="coiled-coil region" evidence="1">
    <location>
        <begin position="187"/>
        <end position="239"/>
    </location>
</feature>
<evidence type="ECO:0000313" key="2">
    <source>
        <dbReference type="EMBL" id="CAH4035437.1"/>
    </source>
</evidence>
<proteinExistence type="predicted"/>